<gene>
    <name evidence="6" type="ORF">ACFPIJ_02710</name>
</gene>
<dbReference type="PROSITE" id="PS00893">
    <property type="entry name" value="NUDIX_BOX"/>
    <property type="match status" value="1"/>
</dbReference>
<dbReference type="Gene3D" id="3.90.79.10">
    <property type="entry name" value="Nucleoside Triphosphate Pyrophosphohydrolase"/>
    <property type="match status" value="1"/>
</dbReference>
<evidence type="ECO:0000256" key="1">
    <source>
        <dbReference type="ARBA" id="ARBA00001946"/>
    </source>
</evidence>
<dbReference type="RefSeq" id="WP_380112945.1">
    <property type="nucleotide sequence ID" value="NZ_JBHSIU010000004.1"/>
</dbReference>
<dbReference type="InterPro" id="IPR020084">
    <property type="entry name" value="NUDIX_hydrolase_CS"/>
</dbReference>
<accession>A0ABV9VMV2</accession>
<dbReference type="PROSITE" id="PS51462">
    <property type="entry name" value="NUDIX"/>
    <property type="match status" value="1"/>
</dbReference>
<feature type="domain" description="Nudix hydrolase" evidence="5">
    <location>
        <begin position="8"/>
        <end position="150"/>
    </location>
</feature>
<comment type="caution">
    <text evidence="6">The sequence shown here is derived from an EMBL/GenBank/DDBJ whole genome shotgun (WGS) entry which is preliminary data.</text>
</comment>
<evidence type="ECO:0000259" key="5">
    <source>
        <dbReference type="PROSITE" id="PS51462"/>
    </source>
</evidence>
<dbReference type="SUPFAM" id="SSF55811">
    <property type="entry name" value="Nudix"/>
    <property type="match status" value="1"/>
</dbReference>
<organism evidence="6 7">
    <name type="scientific">Dactylosporangium cerinum</name>
    <dbReference type="NCBI Taxonomy" id="1434730"/>
    <lineage>
        <taxon>Bacteria</taxon>
        <taxon>Bacillati</taxon>
        <taxon>Actinomycetota</taxon>
        <taxon>Actinomycetes</taxon>
        <taxon>Micromonosporales</taxon>
        <taxon>Micromonosporaceae</taxon>
        <taxon>Dactylosporangium</taxon>
    </lineage>
</organism>
<dbReference type="CDD" id="cd04685">
    <property type="entry name" value="NUDIX_Hydrolase"/>
    <property type="match status" value="1"/>
</dbReference>
<dbReference type="InterPro" id="IPR015797">
    <property type="entry name" value="NUDIX_hydrolase-like_dom_sf"/>
</dbReference>
<feature type="region of interest" description="Disordered" evidence="4">
    <location>
        <begin position="150"/>
        <end position="170"/>
    </location>
</feature>
<dbReference type="InterPro" id="IPR000086">
    <property type="entry name" value="NUDIX_hydrolase_dom"/>
</dbReference>
<evidence type="ECO:0000313" key="6">
    <source>
        <dbReference type="EMBL" id="MFC4996735.1"/>
    </source>
</evidence>
<keyword evidence="2 6" id="KW-0378">Hydrolase</keyword>
<sequence length="170" mass="18635">MTPDGGHIDRRAARVLLLDPAGRVLMLHGWDPARPSHTYWFTVGGGVEPGESLLDAAVRETFEETGLRFDPLELEGPVRTDTVSFPFDGAWYAQEQSFFVARADGTTVDLSRLNEVEQGCIDEARWWSAADLDATDERFYPPDLPSLLHSLAPSVSPSPSPSPSPAREVA</sequence>
<evidence type="ECO:0000256" key="4">
    <source>
        <dbReference type="SAM" id="MobiDB-lite"/>
    </source>
</evidence>
<keyword evidence="7" id="KW-1185">Reference proteome</keyword>
<keyword evidence="3" id="KW-0460">Magnesium</keyword>
<dbReference type="Proteomes" id="UP001595912">
    <property type="component" value="Unassembled WGS sequence"/>
</dbReference>
<comment type="cofactor">
    <cofactor evidence="1">
        <name>Mg(2+)</name>
        <dbReference type="ChEBI" id="CHEBI:18420"/>
    </cofactor>
</comment>
<reference evidence="7" key="1">
    <citation type="journal article" date="2019" name="Int. J. Syst. Evol. Microbiol.">
        <title>The Global Catalogue of Microorganisms (GCM) 10K type strain sequencing project: providing services to taxonomists for standard genome sequencing and annotation.</title>
        <authorList>
            <consortium name="The Broad Institute Genomics Platform"/>
            <consortium name="The Broad Institute Genome Sequencing Center for Infectious Disease"/>
            <person name="Wu L."/>
            <person name="Ma J."/>
        </authorList>
    </citation>
    <scope>NUCLEOTIDE SEQUENCE [LARGE SCALE GENOMIC DNA]</scope>
    <source>
        <strain evidence="7">CGMCC 4.7152</strain>
    </source>
</reference>
<dbReference type="EMBL" id="JBHSIU010000004">
    <property type="protein sequence ID" value="MFC4996735.1"/>
    <property type="molecule type" value="Genomic_DNA"/>
</dbReference>
<evidence type="ECO:0000256" key="3">
    <source>
        <dbReference type="ARBA" id="ARBA00022842"/>
    </source>
</evidence>
<dbReference type="GO" id="GO:0016787">
    <property type="term" value="F:hydrolase activity"/>
    <property type="evidence" value="ECO:0007669"/>
    <property type="project" value="UniProtKB-KW"/>
</dbReference>
<dbReference type="PANTHER" id="PTHR43046:SF12">
    <property type="entry name" value="GDP-MANNOSE MANNOSYL HYDROLASE"/>
    <property type="match status" value="1"/>
</dbReference>
<name>A0ABV9VMV2_9ACTN</name>
<dbReference type="Pfam" id="PF00293">
    <property type="entry name" value="NUDIX"/>
    <property type="match status" value="1"/>
</dbReference>
<evidence type="ECO:0000313" key="7">
    <source>
        <dbReference type="Proteomes" id="UP001595912"/>
    </source>
</evidence>
<dbReference type="PANTHER" id="PTHR43046">
    <property type="entry name" value="GDP-MANNOSE MANNOSYL HYDROLASE"/>
    <property type="match status" value="1"/>
</dbReference>
<protein>
    <submittedName>
        <fullName evidence="6">NUDIX hydrolase</fullName>
    </submittedName>
</protein>
<proteinExistence type="predicted"/>
<evidence type="ECO:0000256" key="2">
    <source>
        <dbReference type="ARBA" id="ARBA00022801"/>
    </source>
</evidence>